<keyword evidence="2" id="KW-1185">Reference proteome</keyword>
<protein>
    <submittedName>
        <fullName evidence="1">Uncharacterized protein</fullName>
    </submittedName>
</protein>
<accession>A0A151WL78</accession>
<sequence length="175" mass="19774">MTLRCCSCCTHKSSPSDTGIQHVRPAQVHTGIYTFAKVNAQSASRLLRGRRPHFGVARAGAHPTDARATTPRVHAPADSERTAAKIVFPRLPLRGLVLYDDGKGIRQCEFYQCKEERNFQQNCEENSQNYVVNEKDFENFRHCDQIFSCTRINFRSRGTGSKLNLMELSSTLELP</sequence>
<dbReference type="EMBL" id="KQ983001">
    <property type="protein sequence ID" value="KYQ48435.1"/>
    <property type="molecule type" value="Genomic_DNA"/>
</dbReference>
<reference evidence="1 2" key="1">
    <citation type="submission" date="2015-09" db="EMBL/GenBank/DDBJ databases">
        <title>Trachymyrmex zeteki WGS genome.</title>
        <authorList>
            <person name="Nygaard S."/>
            <person name="Hu H."/>
            <person name="Boomsma J."/>
            <person name="Zhang G."/>
        </authorList>
    </citation>
    <scope>NUCLEOTIDE SEQUENCE [LARGE SCALE GENOMIC DNA]</scope>
    <source>
        <strain evidence="1">Tzet28-1</strain>
        <tissue evidence="1">Whole body</tissue>
    </source>
</reference>
<name>A0A151WL78_9HYME</name>
<gene>
    <name evidence="1" type="ORF">ALC60_12491</name>
</gene>
<evidence type="ECO:0000313" key="2">
    <source>
        <dbReference type="Proteomes" id="UP000075809"/>
    </source>
</evidence>
<proteinExistence type="predicted"/>
<organism evidence="1 2">
    <name type="scientific">Mycetomoellerius zeteki</name>
    <dbReference type="NCBI Taxonomy" id="64791"/>
    <lineage>
        <taxon>Eukaryota</taxon>
        <taxon>Metazoa</taxon>
        <taxon>Ecdysozoa</taxon>
        <taxon>Arthropoda</taxon>
        <taxon>Hexapoda</taxon>
        <taxon>Insecta</taxon>
        <taxon>Pterygota</taxon>
        <taxon>Neoptera</taxon>
        <taxon>Endopterygota</taxon>
        <taxon>Hymenoptera</taxon>
        <taxon>Apocrita</taxon>
        <taxon>Aculeata</taxon>
        <taxon>Formicoidea</taxon>
        <taxon>Formicidae</taxon>
        <taxon>Myrmicinae</taxon>
        <taxon>Mycetomoellerius</taxon>
    </lineage>
</organism>
<dbReference type="Proteomes" id="UP000075809">
    <property type="component" value="Unassembled WGS sequence"/>
</dbReference>
<evidence type="ECO:0000313" key="1">
    <source>
        <dbReference type="EMBL" id="KYQ48435.1"/>
    </source>
</evidence>
<dbReference type="AlphaFoldDB" id="A0A151WL78"/>